<organism evidence="2 3">
    <name type="scientific">Acrocarpospora pleiomorpha</name>
    <dbReference type="NCBI Taxonomy" id="90975"/>
    <lineage>
        <taxon>Bacteria</taxon>
        <taxon>Bacillati</taxon>
        <taxon>Actinomycetota</taxon>
        <taxon>Actinomycetes</taxon>
        <taxon>Streptosporangiales</taxon>
        <taxon>Streptosporangiaceae</taxon>
        <taxon>Acrocarpospora</taxon>
    </lineage>
</organism>
<feature type="region of interest" description="Disordered" evidence="1">
    <location>
        <begin position="222"/>
        <end position="291"/>
    </location>
</feature>
<dbReference type="SUPFAM" id="SSF52540">
    <property type="entry name" value="P-loop containing nucleoside triphosphate hydrolases"/>
    <property type="match status" value="1"/>
</dbReference>
<dbReference type="Gene3D" id="3.40.50.300">
    <property type="entry name" value="P-loop containing nucleotide triphosphate hydrolases"/>
    <property type="match status" value="1"/>
</dbReference>
<accession>A0A5M3XW10</accession>
<dbReference type="PANTHER" id="PTHR34704:SF1">
    <property type="entry name" value="ATPASE"/>
    <property type="match status" value="1"/>
</dbReference>
<dbReference type="InterPro" id="IPR027417">
    <property type="entry name" value="P-loop_NTPase"/>
</dbReference>
<evidence type="ECO:0008006" key="4">
    <source>
        <dbReference type="Google" id="ProtNLM"/>
    </source>
</evidence>
<dbReference type="Proteomes" id="UP000377595">
    <property type="component" value="Unassembled WGS sequence"/>
</dbReference>
<feature type="compositionally biased region" description="Basic and acidic residues" evidence="1">
    <location>
        <begin position="239"/>
        <end position="250"/>
    </location>
</feature>
<dbReference type="AlphaFoldDB" id="A0A5M3XW10"/>
<comment type="caution">
    <text evidence="2">The sequence shown here is derived from an EMBL/GenBank/DDBJ whole genome shotgun (WGS) entry which is preliminary data.</text>
</comment>
<evidence type="ECO:0000313" key="3">
    <source>
        <dbReference type="Proteomes" id="UP000377595"/>
    </source>
</evidence>
<protein>
    <recommendedName>
        <fullName evidence="4">AAA+ ATPase domain-containing protein</fullName>
    </recommendedName>
</protein>
<dbReference type="EMBL" id="BLAF01000042">
    <property type="protein sequence ID" value="GES23523.1"/>
    <property type="molecule type" value="Genomic_DNA"/>
</dbReference>
<evidence type="ECO:0000313" key="2">
    <source>
        <dbReference type="EMBL" id="GES23523.1"/>
    </source>
</evidence>
<evidence type="ECO:0000256" key="1">
    <source>
        <dbReference type="SAM" id="MobiDB-lite"/>
    </source>
</evidence>
<name>A0A5M3XW10_9ACTN</name>
<keyword evidence="3" id="KW-1185">Reference proteome</keyword>
<reference evidence="2 3" key="1">
    <citation type="submission" date="2019-10" db="EMBL/GenBank/DDBJ databases">
        <title>Whole genome shotgun sequence of Acrocarpospora pleiomorpha NBRC 16267.</title>
        <authorList>
            <person name="Ichikawa N."/>
            <person name="Kimura A."/>
            <person name="Kitahashi Y."/>
            <person name="Komaki H."/>
            <person name="Oguchi A."/>
        </authorList>
    </citation>
    <scope>NUCLEOTIDE SEQUENCE [LARGE SCALE GENOMIC DNA]</scope>
    <source>
        <strain evidence="2 3">NBRC 16267</strain>
    </source>
</reference>
<gene>
    <name evidence="2" type="ORF">Aple_064220</name>
</gene>
<proteinExistence type="predicted"/>
<dbReference type="PANTHER" id="PTHR34704">
    <property type="entry name" value="ATPASE"/>
    <property type="match status" value="1"/>
</dbReference>
<sequence>MPERAPRREWEYQQLEAFAGSKLPGAMVGLVYGRRRQGKSLMLHLLHQQMGGFMFAATQQSERQNLTDLGEAYARFLGLRHAIAFRSWSDALDALLNLGDEQPTSVIIDEFSHLVRTSPALPSFLQSALNPAKRHTRTRLILSGSDLPTMSRLLAANAPLYGRASLDLIVRPFGFRDAAEFWDIREPELAFRVNALVGGTPAYLAMCGGSAPATMEAFDTWGGAPDPEPGKRHVPRRRATPERGAIDHQAHALCRSHSGPERGMPSAVGDRLRAGTAEHPYPVAAHRNRPH</sequence>